<dbReference type="AlphaFoldDB" id="A0A382IDP2"/>
<accession>A0A382IDP2</accession>
<organism evidence="1">
    <name type="scientific">marine metagenome</name>
    <dbReference type="NCBI Taxonomy" id="408172"/>
    <lineage>
        <taxon>unclassified sequences</taxon>
        <taxon>metagenomes</taxon>
        <taxon>ecological metagenomes</taxon>
    </lineage>
</organism>
<evidence type="ECO:0000313" key="1">
    <source>
        <dbReference type="EMBL" id="SVB97053.1"/>
    </source>
</evidence>
<dbReference type="EMBL" id="UINC01066391">
    <property type="protein sequence ID" value="SVB97053.1"/>
    <property type="molecule type" value="Genomic_DNA"/>
</dbReference>
<gene>
    <name evidence="1" type="ORF">METZ01_LOCUS249907</name>
</gene>
<sequence length="75" mass="7748">MYLSIIGSSYVEIIKVTGVSGTTLTCVREQDGTTGTAADLGDRIELRVTTAMLTDLTGDGEHASKGLAIAMSVAL</sequence>
<reference evidence="1" key="1">
    <citation type="submission" date="2018-05" db="EMBL/GenBank/DDBJ databases">
        <authorList>
            <person name="Lanie J.A."/>
            <person name="Ng W.-L."/>
            <person name="Kazmierczak K.M."/>
            <person name="Andrzejewski T.M."/>
            <person name="Davidsen T.M."/>
            <person name="Wayne K.J."/>
            <person name="Tettelin H."/>
            <person name="Glass J.I."/>
            <person name="Rusch D."/>
            <person name="Podicherti R."/>
            <person name="Tsui H.-C.T."/>
            <person name="Winkler M.E."/>
        </authorList>
    </citation>
    <scope>NUCLEOTIDE SEQUENCE</scope>
</reference>
<protein>
    <submittedName>
        <fullName evidence="1">Uncharacterized protein</fullName>
    </submittedName>
</protein>
<name>A0A382IDP2_9ZZZZ</name>
<proteinExistence type="predicted"/>